<comment type="similarity">
    <text evidence="2">Belongs to the osteopontin family.</text>
</comment>
<organism evidence="11 12">
    <name type="scientific">Eudromia elegans</name>
    <name type="common">Elegant crested-tinamou</name>
    <dbReference type="NCBI Taxonomy" id="8805"/>
    <lineage>
        <taxon>Eukaryota</taxon>
        <taxon>Metazoa</taxon>
        <taxon>Chordata</taxon>
        <taxon>Craniata</taxon>
        <taxon>Vertebrata</taxon>
        <taxon>Euteleostomi</taxon>
        <taxon>Archelosauria</taxon>
        <taxon>Archosauria</taxon>
        <taxon>Dinosauria</taxon>
        <taxon>Saurischia</taxon>
        <taxon>Theropoda</taxon>
        <taxon>Coelurosauria</taxon>
        <taxon>Aves</taxon>
        <taxon>Palaeognathae</taxon>
        <taxon>Tinamiformes</taxon>
        <taxon>Tinamidae</taxon>
        <taxon>Eudromia</taxon>
    </lineage>
</organism>
<dbReference type="Proteomes" id="UP000533954">
    <property type="component" value="Unassembled WGS sequence"/>
</dbReference>
<gene>
    <name evidence="11" type="primary">Spp1</name>
    <name evidence="11" type="ORF">EUDELE_R11158</name>
</gene>
<comment type="caution">
    <text evidence="11">The sequence shown here is derived from an EMBL/GenBank/DDBJ whole genome shotgun (WGS) entry which is preliminary data.</text>
</comment>
<proteinExistence type="inferred from homology"/>
<dbReference type="Pfam" id="PF00865">
    <property type="entry name" value="Osteopontin"/>
    <property type="match status" value="1"/>
</dbReference>
<feature type="chain" id="PRO_5029757415" evidence="10">
    <location>
        <begin position="17"/>
        <end position="166"/>
    </location>
</feature>
<reference evidence="11 12" key="1">
    <citation type="submission" date="2019-09" db="EMBL/GenBank/DDBJ databases">
        <title>Bird 10,000 Genomes (B10K) Project - Family phase.</title>
        <authorList>
            <person name="Zhang G."/>
        </authorList>
    </citation>
    <scope>NUCLEOTIDE SEQUENCE [LARGE SCALE GENOMIC DNA]</scope>
    <source>
        <strain evidence="11">B10K-LSUMZ-16893</strain>
    </source>
</reference>
<accession>A0A7K7VL23</accession>
<evidence type="ECO:0000256" key="4">
    <source>
        <dbReference type="ARBA" id="ARBA00022553"/>
    </source>
</evidence>
<evidence type="ECO:0000256" key="3">
    <source>
        <dbReference type="ARBA" id="ARBA00022525"/>
    </source>
</evidence>
<feature type="non-terminal residue" evidence="11">
    <location>
        <position position="1"/>
    </location>
</feature>
<dbReference type="PANTHER" id="PTHR10607:SF1">
    <property type="entry name" value="OSTEOPONTIN"/>
    <property type="match status" value="1"/>
</dbReference>
<dbReference type="GO" id="GO:0050840">
    <property type="term" value="F:extracellular matrix binding"/>
    <property type="evidence" value="ECO:0007669"/>
    <property type="project" value="TreeGrafter"/>
</dbReference>
<keyword evidence="4" id="KW-0597">Phosphoprotein</keyword>
<dbReference type="PANTHER" id="PTHR10607">
    <property type="entry name" value="OSTEOPONTIN"/>
    <property type="match status" value="1"/>
</dbReference>
<dbReference type="InterPro" id="IPR002038">
    <property type="entry name" value="Osteopontin"/>
</dbReference>
<keyword evidence="3" id="KW-0964">Secreted</keyword>
<dbReference type="PROSITE" id="PS00884">
    <property type="entry name" value="OSTEOPONTIN"/>
    <property type="match status" value="1"/>
</dbReference>
<dbReference type="GO" id="GO:0001649">
    <property type="term" value="P:osteoblast differentiation"/>
    <property type="evidence" value="ECO:0007669"/>
    <property type="project" value="TreeGrafter"/>
</dbReference>
<keyword evidence="7" id="KW-0730">Sialic acid</keyword>
<protein>
    <submittedName>
        <fullName evidence="11">OSTP protein</fullName>
    </submittedName>
</protein>
<evidence type="ECO:0000256" key="7">
    <source>
        <dbReference type="ARBA" id="ARBA00022981"/>
    </source>
</evidence>
<dbReference type="OrthoDB" id="9047304at2759"/>
<evidence type="ECO:0000256" key="6">
    <source>
        <dbReference type="ARBA" id="ARBA00022889"/>
    </source>
</evidence>
<evidence type="ECO:0000256" key="5">
    <source>
        <dbReference type="ARBA" id="ARBA00022729"/>
    </source>
</evidence>
<feature type="region of interest" description="Disordered" evidence="9">
    <location>
        <begin position="22"/>
        <end position="139"/>
    </location>
</feature>
<feature type="signal peptide" evidence="10">
    <location>
        <begin position="1"/>
        <end position="16"/>
    </location>
</feature>
<evidence type="ECO:0000256" key="8">
    <source>
        <dbReference type="ARBA" id="ARBA00023180"/>
    </source>
</evidence>
<keyword evidence="5 10" id="KW-0732">Signal</keyword>
<evidence type="ECO:0000313" key="11">
    <source>
        <dbReference type="EMBL" id="NXA41296.1"/>
    </source>
</evidence>
<feature type="compositionally biased region" description="Acidic residues" evidence="9">
    <location>
        <begin position="91"/>
        <end position="111"/>
    </location>
</feature>
<name>A0A7K7VL23_EUDEL</name>
<dbReference type="GO" id="GO:0005615">
    <property type="term" value="C:extracellular space"/>
    <property type="evidence" value="ECO:0007669"/>
    <property type="project" value="TreeGrafter"/>
</dbReference>
<keyword evidence="6" id="KW-0130">Cell adhesion</keyword>
<dbReference type="GO" id="GO:0007155">
    <property type="term" value="P:cell adhesion"/>
    <property type="evidence" value="ECO:0007669"/>
    <property type="project" value="UniProtKB-KW"/>
</dbReference>
<comment type="subcellular location">
    <subcellularLocation>
        <location evidence="1">Secreted</location>
    </subcellularLocation>
</comment>
<dbReference type="GO" id="GO:0045780">
    <property type="term" value="P:positive regulation of bone resorption"/>
    <property type="evidence" value="ECO:0007669"/>
    <property type="project" value="TreeGrafter"/>
</dbReference>
<keyword evidence="8" id="KW-0325">Glycoprotein</keyword>
<evidence type="ECO:0000313" key="12">
    <source>
        <dbReference type="Proteomes" id="UP000533954"/>
    </source>
</evidence>
<evidence type="ECO:0000256" key="9">
    <source>
        <dbReference type="SAM" id="MobiDB-lite"/>
    </source>
</evidence>
<feature type="non-terminal residue" evidence="11">
    <location>
        <position position="166"/>
    </location>
</feature>
<evidence type="ECO:0000256" key="1">
    <source>
        <dbReference type="ARBA" id="ARBA00004613"/>
    </source>
</evidence>
<evidence type="ECO:0000256" key="2">
    <source>
        <dbReference type="ARBA" id="ARBA00007517"/>
    </source>
</evidence>
<dbReference type="AlphaFoldDB" id="A0A7K7VL23"/>
<keyword evidence="12" id="KW-1185">Reference proteome</keyword>
<evidence type="ECO:0000256" key="10">
    <source>
        <dbReference type="SAM" id="SignalP"/>
    </source>
</evidence>
<dbReference type="InterPro" id="IPR019841">
    <property type="entry name" value="Osteopontin_CS"/>
</dbReference>
<dbReference type="EMBL" id="VZSX01000163">
    <property type="protein sequence ID" value="NXA41296.1"/>
    <property type="molecule type" value="Genomic_DNA"/>
</dbReference>
<sequence length="166" mass="18353">MKVAVLCLCFISITVAWPLSKSKQHAVSASSEEKYDARGHRSHKHHHETSQSHENLLLPRDDLASPQKVPVTSRKTKQSRFPAVFSKSHEDPDDDIDDDDDDSNDTDESDEVVTTFPTDSPVTAPFPPYPFTRGDNAGRGDSVAYRIKAKAAVMKPSKLHKAASKV</sequence>